<sequence>MKNQKLLHIFSAPQSVYYFLDKQVDYIASNGFEVHIILPDDGYFSSKIKAREKNAHLHFIPLERKTSIFADLKSFFLIYIKIRNIKPDILHLHTPKASFIGALAGKLAFQKNIIYQMHGLVSSNGNEVSKGLFYFIEKTTCTIADRVFAVSPSLREFAISNKYCKKSKIKVIANGTINGIDWKNKFNLKKINYKNKYLSKTLKQSNFIIGFVGRIHFDKGIEDFLKVIKKLEQANLPVYSIIVGPNEIKPTIGERLKALGLHHFENLKVIDEIQDPENVICDFDVLLFPTKREGFGLVAAEANSLEVPVIAYDIPGVRDAIENNKTGKLVEYKNIDQLYNSILEYYNKPSLKKEHGKNGRMRVKTLFDQKLVWEALLEEYKCLLKEKGKDRGLEPEQDPEINLPA</sequence>
<dbReference type="OrthoDB" id="9790710at2"/>
<organism evidence="3 4">
    <name type="scientific">Psychroflexus sediminis</name>
    <dbReference type="NCBI Taxonomy" id="470826"/>
    <lineage>
        <taxon>Bacteria</taxon>
        <taxon>Pseudomonadati</taxon>
        <taxon>Bacteroidota</taxon>
        <taxon>Flavobacteriia</taxon>
        <taxon>Flavobacteriales</taxon>
        <taxon>Flavobacteriaceae</taxon>
        <taxon>Psychroflexus</taxon>
    </lineage>
</organism>
<feature type="domain" description="Glycosyl transferase family 1" evidence="1">
    <location>
        <begin position="202"/>
        <end position="360"/>
    </location>
</feature>
<dbReference type="RefSeq" id="WP_093369903.1">
    <property type="nucleotide sequence ID" value="NZ_FNCW01000017.1"/>
</dbReference>
<dbReference type="InterPro" id="IPR050194">
    <property type="entry name" value="Glycosyltransferase_grp1"/>
</dbReference>
<evidence type="ECO:0000313" key="4">
    <source>
        <dbReference type="Proteomes" id="UP000199296"/>
    </source>
</evidence>
<dbReference type="CDD" id="cd03808">
    <property type="entry name" value="GT4_CapM-like"/>
    <property type="match status" value="1"/>
</dbReference>
<dbReference type="STRING" id="470826.SAMN04488027_11717"/>
<evidence type="ECO:0000313" key="3">
    <source>
        <dbReference type="EMBL" id="SDH02944.1"/>
    </source>
</evidence>
<keyword evidence="3" id="KW-0808">Transferase</keyword>
<evidence type="ECO:0000259" key="2">
    <source>
        <dbReference type="Pfam" id="PF13439"/>
    </source>
</evidence>
<dbReference type="Pfam" id="PF13439">
    <property type="entry name" value="Glyco_transf_4"/>
    <property type="match status" value="1"/>
</dbReference>
<dbReference type="GO" id="GO:0016757">
    <property type="term" value="F:glycosyltransferase activity"/>
    <property type="evidence" value="ECO:0007669"/>
    <property type="project" value="InterPro"/>
</dbReference>
<protein>
    <submittedName>
        <fullName evidence="3">Glycosyltransferase involved in cell wall bisynthesis</fullName>
    </submittedName>
</protein>
<dbReference type="Proteomes" id="UP000199296">
    <property type="component" value="Unassembled WGS sequence"/>
</dbReference>
<feature type="domain" description="Glycosyltransferase subfamily 4-like N-terminal" evidence="2">
    <location>
        <begin position="25"/>
        <end position="175"/>
    </location>
</feature>
<name>A0A1G7Z2P4_9FLAO</name>
<dbReference type="InterPro" id="IPR001296">
    <property type="entry name" value="Glyco_trans_1"/>
</dbReference>
<evidence type="ECO:0000259" key="1">
    <source>
        <dbReference type="Pfam" id="PF00534"/>
    </source>
</evidence>
<keyword evidence="4" id="KW-1185">Reference proteome</keyword>
<gene>
    <name evidence="3" type="ORF">SAMN04488027_11717</name>
</gene>
<dbReference type="Gene3D" id="3.40.50.2000">
    <property type="entry name" value="Glycogen Phosphorylase B"/>
    <property type="match status" value="2"/>
</dbReference>
<dbReference type="PANTHER" id="PTHR45947">
    <property type="entry name" value="SULFOQUINOVOSYL TRANSFERASE SQD2"/>
    <property type="match status" value="1"/>
</dbReference>
<dbReference type="SUPFAM" id="SSF53756">
    <property type="entry name" value="UDP-Glycosyltransferase/glycogen phosphorylase"/>
    <property type="match status" value="1"/>
</dbReference>
<reference evidence="3 4" key="1">
    <citation type="submission" date="2016-10" db="EMBL/GenBank/DDBJ databases">
        <authorList>
            <person name="de Groot N.N."/>
        </authorList>
    </citation>
    <scope>NUCLEOTIDE SEQUENCE [LARGE SCALE GENOMIC DNA]</scope>
    <source>
        <strain evidence="3 4">DSM 19803</strain>
    </source>
</reference>
<dbReference type="Pfam" id="PF00534">
    <property type="entry name" value="Glycos_transf_1"/>
    <property type="match status" value="1"/>
</dbReference>
<accession>A0A1G7Z2P4</accession>
<proteinExistence type="predicted"/>
<dbReference type="EMBL" id="FNCW01000017">
    <property type="protein sequence ID" value="SDH02944.1"/>
    <property type="molecule type" value="Genomic_DNA"/>
</dbReference>
<dbReference type="PANTHER" id="PTHR45947:SF3">
    <property type="entry name" value="SULFOQUINOVOSYL TRANSFERASE SQD2"/>
    <property type="match status" value="1"/>
</dbReference>
<dbReference type="InterPro" id="IPR028098">
    <property type="entry name" value="Glyco_trans_4-like_N"/>
</dbReference>
<dbReference type="AlphaFoldDB" id="A0A1G7Z2P4"/>